<sequence>MEEICISIASKIVEEPVALIGRQLSYIIYYDSNIESLKDVLKNLVDKKNDVQRSVDAAKRNGATIKDQVQSWLDNVSKIFREAEELQTKLNMQRRCPSLKSRYSLSRKAKKIAKCALDLKLDEGLSNNVANPVPLKQLGSIISSEGFKGFESREDVMNDALSALRNEKTRIIGICGMGGVGKTTMVREIREMIKRLQGTNKLFDDVVMSTVSATVNIRTIQTEIAESLDMKLVEESESIRAQRLHERIKQSKRILIILDDVWSAVKLQDVGIPFGDHEGCKILLTSRNEEVCKTMGCKDNIFRVQALNKEEAWELFKATVGESLDNNNPHLLHVAKMIADECKGLPIAIITIGKTLVSIDKNEWDTIRDQLKNSLPEIIPGMEHSVYSCIKLSYDKLDSDEVKSCFLLCCLFPEDYDVPIEYMVRYGLGRAIFENVNTIEKARKRVHFFVGQLKRRFLLLDSEKEECIKMHDIVRDVAISIASKDPHRFMVRSFDAEGGGGGWPGVQKATNQEHCSAISLIDVKLDENITDGLECPKLELLQLKNSSSSSEYSNHFKRMKELKVLSFLEVNMSSYLASEKSLLLGEPKYLHTLCLEDCNLGDISHVIGGLENLEILSFARSQINKLPREIGHLHKLRMLDATDCDGLEEIPHGVLSNLRRLEELYMAESFLNWGPATGSKDETTSKEESFENRMPAYLFENSLMLRGDVKEYLEIGAVRYFLKQSEDLSLHYTWNLKYVIELDDEGGFQHLKVLSIMDDDNIEYLMNGTDWTCRRQPAFPILKSVTFKNVYELKVVCCGKLLDKRSFMNLRSIAINNCDELKYVFSVSIAQNLVQLQSLSVDRCWKVEEIISKERMEDDNASHRISFPRLTFLKLHSLLKLHGFYTGNQRDSTYEILKPNEESVNKVKETRNDNQVVGSTSSKSKVAQVGASCKALFPSNCISWLPNIEKLELGHLRSEQGSEELVLKRLTSKQESTDSLTSENGFTLFNLPNLERFCPDAYSFAWLSSTRTMEVSRCRQLKTLGFAPLSKKRPAIAENLSDDHVRGREESGGASSSTGSGCSPLVCFQSRPSTRNFTQILPQVVNREVTPTNLQTSSASDNLEDLEVYGCDLLEVIFLVQETPSTQAFDKLRELKLFYLPMLSHIWEKDSCSYGGVTN</sequence>
<dbReference type="InterPro" id="IPR027417">
    <property type="entry name" value="P-loop_NTPase"/>
</dbReference>
<dbReference type="SUPFAM" id="SSF52058">
    <property type="entry name" value="L domain-like"/>
    <property type="match status" value="1"/>
</dbReference>
<feature type="compositionally biased region" description="Basic and acidic residues" evidence="8">
    <location>
        <begin position="1041"/>
        <end position="1051"/>
    </location>
</feature>
<keyword evidence="3" id="KW-0677">Repeat</keyword>
<feature type="coiled-coil region" evidence="7">
    <location>
        <begin position="34"/>
        <end position="61"/>
    </location>
</feature>
<feature type="domain" description="Disease resistance protein At4g27190-like leucine-rich repeats" evidence="10">
    <location>
        <begin position="1100"/>
        <end position="1152"/>
    </location>
</feature>
<dbReference type="RefSeq" id="XP_016649645.1">
    <property type="nucleotide sequence ID" value="XM_016794159.1"/>
</dbReference>
<evidence type="ECO:0000256" key="4">
    <source>
        <dbReference type="ARBA" id="ARBA00022741"/>
    </source>
</evidence>
<evidence type="ECO:0000256" key="8">
    <source>
        <dbReference type="SAM" id="MobiDB-lite"/>
    </source>
</evidence>
<reference evidence="11" key="1">
    <citation type="journal article" date="2012" name="Nat. Commun.">
        <title>The genome of Prunus mume.</title>
        <authorList>
            <person name="Zhang Q."/>
            <person name="Chen W."/>
            <person name="Sun L."/>
            <person name="Zhao F."/>
            <person name="Huang B."/>
            <person name="Yang W."/>
            <person name="Tao Y."/>
            <person name="Wang J."/>
            <person name="Yuan Z."/>
            <person name="Fan G."/>
            <person name="Xing Z."/>
            <person name="Han C."/>
            <person name="Pan H."/>
            <person name="Zhong X."/>
            <person name="Shi W."/>
            <person name="Liang X."/>
            <person name="Du D."/>
            <person name="Sun F."/>
            <person name="Xu Z."/>
            <person name="Hao R."/>
            <person name="Lv T."/>
            <person name="Lv Y."/>
            <person name="Zheng Z."/>
            <person name="Sun M."/>
            <person name="Luo L."/>
            <person name="Cai M."/>
            <person name="Gao Y."/>
            <person name="Wang J."/>
            <person name="Yin Y."/>
            <person name="Xu X."/>
            <person name="Cheng T."/>
            <person name="Wang J."/>
        </authorList>
    </citation>
    <scope>NUCLEOTIDE SEQUENCE [LARGE SCALE GENOMIC DNA]</scope>
</reference>
<name>A0ABM1LQG8_PRUMU</name>
<dbReference type="GeneID" id="103330730"/>
<feature type="domain" description="Disease resistance protein At4g27190-like leucine-rich repeats" evidence="10">
    <location>
        <begin position="727"/>
        <end position="844"/>
    </location>
</feature>
<protein>
    <submittedName>
        <fullName evidence="12">Disease resistance protein RPS2-like</fullName>
    </submittedName>
</protein>
<dbReference type="PANTHER" id="PTHR33463:SF203">
    <property type="entry name" value="AAA+ ATPASE DOMAIN-CONTAINING PROTEIN"/>
    <property type="match status" value="1"/>
</dbReference>
<keyword evidence="5" id="KW-0611">Plant defense</keyword>
<organism evidence="11 12">
    <name type="scientific">Prunus mume</name>
    <name type="common">Japanese apricot</name>
    <name type="synonym">Armeniaca mume</name>
    <dbReference type="NCBI Taxonomy" id="102107"/>
    <lineage>
        <taxon>Eukaryota</taxon>
        <taxon>Viridiplantae</taxon>
        <taxon>Streptophyta</taxon>
        <taxon>Embryophyta</taxon>
        <taxon>Tracheophyta</taxon>
        <taxon>Spermatophyta</taxon>
        <taxon>Magnoliopsida</taxon>
        <taxon>eudicotyledons</taxon>
        <taxon>Gunneridae</taxon>
        <taxon>Pentapetalae</taxon>
        <taxon>rosids</taxon>
        <taxon>fabids</taxon>
        <taxon>Rosales</taxon>
        <taxon>Rosaceae</taxon>
        <taxon>Amygdaloideae</taxon>
        <taxon>Amygdaleae</taxon>
        <taxon>Prunus</taxon>
    </lineage>
</organism>
<dbReference type="InterPro" id="IPR042197">
    <property type="entry name" value="Apaf_helical"/>
</dbReference>
<dbReference type="InterPro" id="IPR032675">
    <property type="entry name" value="LRR_dom_sf"/>
</dbReference>
<dbReference type="InterPro" id="IPR057135">
    <property type="entry name" value="At4g27190-like_LRR"/>
</dbReference>
<evidence type="ECO:0000259" key="10">
    <source>
        <dbReference type="Pfam" id="PF23247"/>
    </source>
</evidence>
<proteinExistence type="inferred from homology"/>
<dbReference type="PRINTS" id="PR00364">
    <property type="entry name" value="DISEASERSIST"/>
</dbReference>
<keyword evidence="4" id="KW-0547">Nucleotide-binding</keyword>
<dbReference type="Proteomes" id="UP000694861">
    <property type="component" value="Linkage group LG5"/>
</dbReference>
<evidence type="ECO:0000256" key="7">
    <source>
        <dbReference type="SAM" id="Coils"/>
    </source>
</evidence>
<dbReference type="InterPro" id="IPR036388">
    <property type="entry name" value="WH-like_DNA-bd_sf"/>
</dbReference>
<keyword evidence="6" id="KW-0067">ATP-binding</keyword>
<evidence type="ECO:0000259" key="9">
    <source>
        <dbReference type="Pfam" id="PF00931"/>
    </source>
</evidence>
<keyword evidence="7" id="KW-0175">Coiled coil</keyword>
<keyword evidence="2" id="KW-0433">Leucine-rich repeat</keyword>
<reference evidence="12" key="2">
    <citation type="submission" date="2025-08" db="UniProtKB">
        <authorList>
            <consortium name="RefSeq"/>
        </authorList>
    </citation>
    <scope>IDENTIFICATION</scope>
</reference>
<evidence type="ECO:0000313" key="12">
    <source>
        <dbReference type="RefSeq" id="XP_016649645.1"/>
    </source>
</evidence>
<dbReference type="InterPro" id="IPR050905">
    <property type="entry name" value="Plant_NBS-LRR"/>
</dbReference>
<dbReference type="Gene3D" id="3.80.10.10">
    <property type="entry name" value="Ribonuclease Inhibitor"/>
    <property type="match status" value="1"/>
</dbReference>
<dbReference type="PANTHER" id="PTHR33463">
    <property type="entry name" value="NB-ARC DOMAIN-CONTAINING PROTEIN-RELATED"/>
    <property type="match status" value="1"/>
</dbReference>
<keyword evidence="11" id="KW-1185">Reference proteome</keyword>
<dbReference type="Gene3D" id="1.10.8.430">
    <property type="entry name" value="Helical domain of apoptotic protease-activating factors"/>
    <property type="match status" value="1"/>
</dbReference>
<evidence type="ECO:0000256" key="1">
    <source>
        <dbReference type="ARBA" id="ARBA00008894"/>
    </source>
</evidence>
<evidence type="ECO:0000256" key="6">
    <source>
        <dbReference type="ARBA" id="ARBA00022840"/>
    </source>
</evidence>
<dbReference type="Pfam" id="PF00931">
    <property type="entry name" value="NB-ARC"/>
    <property type="match status" value="1"/>
</dbReference>
<evidence type="ECO:0000256" key="5">
    <source>
        <dbReference type="ARBA" id="ARBA00022821"/>
    </source>
</evidence>
<dbReference type="Pfam" id="PF23247">
    <property type="entry name" value="LRR_RPS2"/>
    <property type="match status" value="2"/>
</dbReference>
<accession>A0ABM1LQG8</accession>
<dbReference type="SUPFAM" id="SSF52540">
    <property type="entry name" value="P-loop containing nucleoside triphosphate hydrolases"/>
    <property type="match status" value="1"/>
</dbReference>
<dbReference type="InterPro" id="IPR002182">
    <property type="entry name" value="NB-ARC"/>
</dbReference>
<evidence type="ECO:0000313" key="11">
    <source>
        <dbReference type="Proteomes" id="UP000694861"/>
    </source>
</evidence>
<feature type="domain" description="NB-ARC" evidence="9">
    <location>
        <begin position="154"/>
        <end position="322"/>
    </location>
</feature>
<dbReference type="Gene3D" id="1.10.10.10">
    <property type="entry name" value="Winged helix-like DNA-binding domain superfamily/Winged helix DNA-binding domain"/>
    <property type="match status" value="1"/>
</dbReference>
<evidence type="ECO:0000256" key="3">
    <source>
        <dbReference type="ARBA" id="ARBA00022737"/>
    </source>
</evidence>
<evidence type="ECO:0000256" key="2">
    <source>
        <dbReference type="ARBA" id="ARBA00022614"/>
    </source>
</evidence>
<gene>
    <name evidence="12" type="primary">LOC103330730</name>
</gene>
<feature type="region of interest" description="Disordered" evidence="8">
    <location>
        <begin position="1040"/>
        <end position="1061"/>
    </location>
</feature>
<comment type="similarity">
    <text evidence="1">Belongs to the disease resistance NB-LRR family.</text>
</comment>
<feature type="compositionally biased region" description="Low complexity" evidence="8">
    <location>
        <begin position="1052"/>
        <end position="1061"/>
    </location>
</feature>
<dbReference type="Gene3D" id="3.40.50.300">
    <property type="entry name" value="P-loop containing nucleotide triphosphate hydrolases"/>
    <property type="match status" value="1"/>
</dbReference>